<dbReference type="EMBL" id="BLAX01000001">
    <property type="protein sequence ID" value="GET33047.1"/>
    <property type="molecule type" value="Genomic_DNA"/>
</dbReference>
<evidence type="ECO:0000313" key="11">
    <source>
        <dbReference type="Proteomes" id="UP000391834"/>
    </source>
</evidence>
<dbReference type="GO" id="GO:0031071">
    <property type="term" value="F:cysteine desulfurase activity"/>
    <property type="evidence" value="ECO:0007669"/>
    <property type="project" value="UniProtKB-UniRule"/>
</dbReference>
<evidence type="ECO:0000256" key="8">
    <source>
        <dbReference type="RuleBase" id="RU004506"/>
    </source>
</evidence>
<dbReference type="InterPro" id="IPR000192">
    <property type="entry name" value="Aminotrans_V_dom"/>
</dbReference>
<dbReference type="InterPro" id="IPR016454">
    <property type="entry name" value="Cysteine_dSase"/>
</dbReference>
<evidence type="ECO:0000256" key="4">
    <source>
        <dbReference type="ARBA" id="ARBA00022679"/>
    </source>
</evidence>
<dbReference type="GO" id="GO:0030170">
    <property type="term" value="F:pyridoxal phosphate binding"/>
    <property type="evidence" value="ECO:0007669"/>
    <property type="project" value="UniProtKB-UniRule"/>
</dbReference>
<dbReference type="AlphaFoldDB" id="A0A5M4B0B1"/>
<sequence>MSLDFRKIRKDFPILDQQVHGKPLVYLDNAATTQKPQVVLDKVEEFYLKTNANIHRGAHFMANETTEAFEEARETVRQYINAGERSEIIFTHGTTESVNLVAFSFGEAFVSEGDEIVVSELEHHANIVPWQLLCERKKATLKVLPFDENGVLKIDELDGLLSERTRLVAMNHVSNTLGTINPVDKIVEIAHKRNIPVLLDGAQGIAHYPPDVQKLDCDFYVFSGHKIYGPTGIGVLYGKRKWLDQMPPFMGGGEMISEVKFSGTTFNELPYKFEPGTPNYIGAVALGTAIDYVQSLGVDNLAVREQELLNLATAKLKSIEGLRIFGEAENKVGVISFEIEGIHSFDLGTLLDQLGVAVRTGRMCTDPIMDHFGVPGMTRASFAFYNTEEEVEALYKALIRIKGMF</sequence>
<dbReference type="InterPro" id="IPR015424">
    <property type="entry name" value="PyrdxlP-dep_Trfase"/>
</dbReference>
<keyword evidence="11" id="KW-1185">Reference proteome</keyword>
<dbReference type="EC" id="2.8.1.7" evidence="8"/>
<comment type="caution">
    <text evidence="10">The sequence shown here is derived from an EMBL/GenBank/DDBJ whole genome shotgun (WGS) entry which is preliminary data.</text>
</comment>
<organism evidence="10 11">
    <name type="scientific">Prolixibacter bellariivorans</name>
    <dbReference type="NCBI Taxonomy" id="314319"/>
    <lineage>
        <taxon>Bacteria</taxon>
        <taxon>Pseudomonadati</taxon>
        <taxon>Bacteroidota</taxon>
        <taxon>Bacteroidia</taxon>
        <taxon>Marinilabiliales</taxon>
        <taxon>Prolixibacteraceae</taxon>
        <taxon>Prolixibacter</taxon>
    </lineage>
</organism>
<dbReference type="GO" id="GO:0006534">
    <property type="term" value="P:cysteine metabolic process"/>
    <property type="evidence" value="ECO:0007669"/>
    <property type="project" value="UniProtKB-UniRule"/>
</dbReference>
<dbReference type="CDD" id="cd06453">
    <property type="entry name" value="SufS_like"/>
    <property type="match status" value="1"/>
</dbReference>
<name>A0A5M4B0B1_9BACT</name>
<keyword evidence="5 8" id="KW-0663">Pyridoxal phosphate</keyword>
<evidence type="ECO:0000256" key="2">
    <source>
        <dbReference type="ARBA" id="ARBA00002824"/>
    </source>
</evidence>
<dbReference type="PROSITE" id="PS00595">
    <property type="entry name" value="AA_TRANSFER_CLASS_5"/>
    <property type="match status" value="1"/>
</dbReference>
<evidence type="ECO:0000313" key="10">
    <source>
        <dbReference type="EMBL" id="GET33047.1"/>
    </source>
</evidence>
<dbReference type="OrthoDB" id="9804366at2"/>
<evidence type="ECO:0000256" key="7">
    <source>
        <dbReference type="RuleBase" id="RU004504"/>
    </source>
</evidence>
<dbReference type="PANTHER" id="PTHR43586:SF8">
    <property type="entry name" value="CYSTEINE DESULFURASE 1, CHLOROPLASTIC"/>
    <property type="match status" value="1"/>
</dbReference>
<dbReference type="Gene3D" id="3.90.1150.10">
    <property type="entry name" value="Aspartate Aminotransferase, domain 1"/>
    <property type="match status" value="1"/>
</dbReference>
<dbReference type="Pfam" id="PF00266">
    <property type="entry name" value="Aminotran_5"/>
    <property type="match status" value="1"/>
</dbReference>
<comment type="catalytic activity">
    <reaction evidence="6 8">
        <text>(sulfur carrier)-H + L-cysteine = (sulfur carrier)-SH + L-alanine</text>
        <dbReference type="Rhea" id="RHEA:43892"/>
        <dbReference type="Rhea" id="RHEA-COMP:14737"/>
        <dbReference type="Rhea" id="RHEA-COMP:14739"/>
        <dbReference type="ChEBI" id="CHEBI:29917"/>
        <dbReference type="ChEBI" id="CHEBI:35235"/>
        <dbReference type="ChEBI" id="CHEBI:57972"/>
        <dbReference type="ChEBI" id="CHEBI:64428"/>
        <dbReference type="EC" id="2.8.1.7"/>
    </reaction>
</comment>
<evidence type="ECO:0000256" key="1">
    <source>
        <dbReference type="ARBA" id="ARBA00001933"/>
    </source>
</evidence>
<dbReference type="NCBIfam" id="TIGR01979">
    <property type="entry name" value="sufS"/>
    <property type="match status" value="1"/>
</dbReference>
<accession>A0A5M4B0B1</accession>
<keyword evidence="4 8" id="KW-0808">Transferase</keyword>
<dbReference type="InterPro" id="IPR015421">
    <property type="entry name" value="PyrdxlP-dep_Trfase_major"/>
</dbReference>
<evidence type="ECO:0000259" key="9">
    <source>
        <dbReference type="Pfam" id="PF00266"/>
    </source>
</evidence>
<comment type="similarity">
    <text evidence="3 8">Belongs to the class-V pyridoxal-phosphate-dependent aminotransferase family. Csd subfamily.</text>
</comment>
<reference evidence="10 11" key="1">
    <citation type="submission" date="2019-10" db="EMBL/GenBank/DDBJ databases">
        <title>Prolixibacter strains distinguished by the presence of nitrate reductase genes were adept at nitrate-dependent anaerobic corrosion of metallic iron and carbon steel.</title>
        <authorList>
            <person name="Iino T."/>
            <person name="Shono N."/>
            <person name="Ito K."/>
            <person name="Nakamura R."/>
            <person name="Sueoka K."/>
            <person name="Harayama S."/>
            <person name="Ohkuma M."/>
        </authorList>
    </citation>
    <scope>NUCLEOTIDE SEQUENCE [LARGE SCALE GENOMIC DNA]</scope>
    <source>
        <strain evidence="10 11">JCM 13498</strain>
    </source>
</reference>
<evidence type="ECO:0000256" key="3">
    <source>
        <dbReference type="ARBA" id="ARBA00010447"/>
    </source>
</evidence>
<dbReference type="SUPFAM" id="SSF53383">
    <property type="entry name" value="PLP-dependent transferases"/>
    <property type="match status" value="1"/>
</dbReference>
<evidence type="ECO:0000256" key="6">
    <source>
        <dbReference type="ARBA" id="ARBA00050776"/>
    </source>
</evidence>
<protein>
    <recommendedName>
        <fullName evidence="8">Cysteine desulfurase</fullName>
        <ecNumber evidence="8">2.8.1.7</ecNumber>
    </recommendedName>
</protein>
<dbReference type="Gene3D" id="3.40.640.10">
    <property type="entry name" value="Type I PLP-dependent aspartate aminotransferase-like (Major domain)"/>
    <property type="match status" value="1"/>
</dbReference>
<dbReference type="InterPro" id="IPR020578">
    <property type="entry name" value="Aminotrans_V_PyrdxlP_BS"/>
</dbReference>
<dbReference type="InterPro" id="IPR015422">
    <property type="entry name" value="PyrdxlP-dep_Trfase_small"/>
</dbReference>
<feature type="domain" description="Aminotransferase class V" evidence="9">
    <location>
        <begin position="25"/>
        <end position="394"/>
    </location>
</feature>
<dbReference type="InterPro" id="IPR010970">
    <property type="entry name" value="Cys_dSase_SufS"/>
</dbReference>
<proteinExistence type="inferred from homology"/>
<dbReference type="PANTHER" id="PTHR43586">
    <property type="entry name" value="CYSTEINE DESULFURASE"/>
    <property type="match status" value="1"/>
</dbReference>
<dbReference type="PIRSF" id="PIRSF005572">
    <property type="entry name" value="NifS"/>
    <property type="match status" value="1"/>
</dbReference>
<comment type="function">
    <text evidence="2 8">Catalyzes the removal of elemental sulfur and selenium atoms from L-cysteine, L-cystine, L-selenocysteine, and L-selenocystine to produce L-alanine.</text>
</comment>
<dbReference type="RefSeq" id="WP_025862923.1">
    <property type="nucleotide sequence ID" value="NZ_BLAX01000001.1"/>
</dbReference>
<gene>
    <name evidence="10" type="ORF">PbJCM13498_19100</name>
</gene>
<evidence type="ECO:0000256" key="5">
    <source>
        <dbReference type="ARBA" id="ARBA00022898"/>
    </source>
</evidence>
<comment type="cofactor">
    <cofactor evidence="1 7">
        <name>pyridoxal 5'-phosphate</name>
        <dbReference type="ChEBI" id="CHEBI:597326"/>
    </cofactor>
</comment>
<dbReference type="Proteomes" id="UP000391834">
    <property type="component" value="Unassembled WGS sequence"/>
</dbReference>